<dbReference type="Pfam" id="PF04740">
    <property type="entry name" value="LXG"/>
    <property type="match status" value="1"/>
</dbReference>
<keyword evidence="5" id="KW-1185">Reference proteome</keyword>
<comment type="similarity">
    <text evidence="1">In the N-terminal section; belongs to the LXG family.</text>
</comment>
<evidence type="ECO:0000256" key="1">
    <source>
        <dbReference type="ARBA" id="ARBA00034117"/>
    </source>
</evidence>
<protein>
    <recommendedName>
        <fullName evidence="3">LXG domain-containing protein</fullName>
    </recommendedName>
</protein>
<dbReference type="PATRIC" id="fig|903983.4.peg.1652"/>
<dbReference type="InterPro" id="IPR006829">
    <property type="entry name" value="LXG_dom"/>
</dbReference>
<name>A0A1E5GQZ7_9ENTE</name>
<reference evidence="5" key="1">
    <citation type="submission" date="2016-09" db="EMBL/GenBank/DDBJ databases">
        <authorList>
            <person name="Gulvik C.A."/>
        </authorList>
    </citation>
    <scope>NUCLEOTIDE SEQUENCE [LARGE SCALE GENOMIC DNA]</scope>
    <source>
        <strain evidence="5">LMG 26306</strain>
    </source>
</reference>
<evidence type="ECO:0000259" key="3">
    <source>
        <dbReference type="PROSITE" id="PS51756"/>
    </source>
</evidence>
<feature type="coiled-coil region" evidence="2">
    <location>
        <begin position="215"/>
        <end position="242"/>
    </location>
</feature>
<feature type="coiled-coil region" evidence="2">
    <location>
        <begin position="7"/>
        <end position="34"/>
    </location>
</feature>
<proteinExistence type="inferred from homology"/>
<dbReference type="Proteomes" id="UP000094764">
    <property type="component" value="Unassembled WGS sequence"/>
</dbReference>
<dbReference type="PROSITE" id="PS51756">
    <property type="entry name" value="LXG"/>
    <property type="match status" value="1"/>
</dbReference>
<organism evidence="4 5">
    <name type="scientific">Enterococcus quebecensis</name>
    <dbReference type="NCBI Taxonomy" id="903983"/>
    <lineage>
        <taxon>Bacteria</taxon>
        <taxon>Bacillati</taxon>
        <taxon>Bacillota</taxon>
        <taxon>Bacilli</taxon>
        <taxon>Lactobacillales</taxon>
        <taxon>Enterococcaceae</taxon>
        <taxon>Enterococcus</taxon>
    </lineage>
</organism>
<comment type="caution">
    <text evidence="4">The sequence shown here is derived from an EMBL/GenBank/DDBJ whole genome shotgun (WGS) entry which is preliminary data.</text>
</comment>
<dbReference type="RefSeq" id="WP_069635624.1">
    <property type="nucleotide sequence ID" value="NZ_JXKZ01000025.1"/>
</dbReference>
<feature type="domain" description="LXG" evidence="3">
    <location>
        <begin position="1"/>
        <end position="235"/>
    </location>
</feature>
<keyword evidence="2" id="KW-0175">Coiled coil</keyword>
<evidence type="ECO:0000313" key="4">
    <source>
        <dbReference type="EMBL" id="OEG15134.1"/>
    </source>
</evidence>
<dbReference type="AlphaFoldDB" id="A0A1E5GQZ7"/>
<accession>A0A1E5GQZ7</accession>
<evidence type="ECO:0000256" key="2">
    <source>
        <dbReference type="SAM" id="Coils"/>
    </source>
</evidence>
<sequence>MGFHVETAEMKKALEQYQKLSRTAQEQLDNAKSSMNGIINSNAMHGQVGQAIASDINNNKNAVLVGLKNSYKLVEADLQNTYADFAGTTGETSQSAVLDEDVLTKAKTAIDKFKTEHKEKRQTIKSTYSDIADLISLSMPSSSTFTSACDEAKKHLDKIIQKVNEFDSKQQPSSAEEIINALSQQIKMSETASGLSYTDPRFMEFVSQTGLAESIQDIDSQIAKAEADAKLAAEKAAKEKQEQWAKDHPLENALRNFSDGIGSWWGGIVKGTKGLNTEGFFLLETGKGILLALESTVEFVGEGISSLAIGSVQVGQLLGGGVATGINNLRGVKSPDWIGKDWSGAVKNVQALTPSAILEMSKAAIGSMADDFKRGDIYAMTTDILTVGTMLTAANGLKNTAKNVTTKLKAPKVGSVVDDVAKQANKAEKIMNSADAEKYAFNATKGANNSDSIVLGKFDGGGPTAYTTKAKRIGAQYFELDNWDELSKMYSDKEIWKINEKFLDIQIASGRDIYFSHNPLDFIGDGSFYSQEIAYLQSHGFGFEKIGDLWHVIR</sequence>
<evidence type="ECO:0000313" key="5">
    <source>
        <dbReference type="Proteomes" id="UP000094764"/>
    </source>
</evidence>
<gene>
    <name evidence="4" type="ORF">BCR23_09855</name>
</gene>
<dbReference type="EMBL" id="MIKB01000016">
    <property type="protein sequence ID" value="OEG15134.1"/>
    <property type="molecule type" value="Genomic_DNA"/>
</dbReference>
<dbReference type="STRING" id="903983.BCR23_09855"/>